<accession>A0A388MFA1</accession>
<evidence type="ECO:0000313" key="2">
    <source>
        <dbReference type="Proteomes" id="UP000265515"/>
    </source>
</evidence>
<dbReference type="Proteomes" id="UP000265515">
    <property type="component" value="Unassembled WGS sequence"/>
</dbReference>
<dbReference type="AlphaFoldDB" id="A0A388MFA1"/>
<keyword evidence="2" id="KW-1185">Reference proteome</keyword>
<gene>
    <name evidence="1" type="ORF">CBR_g59762</name>
</gene>
<name>A0A388MFA1_CHABU</name>
<dbReference type="EMBL" id="BFEA01001271">
    <property type="protein sequence ID" value="GBG93159.1"/>
    <property type="molecule type" value="Genomic_DNA"/>
</dbReference>
<proteinExistence type="predicted"/>
<evidence type="ECO:0000313" key="1">
    <source>
        <dbReference type="EMBL" id="GBG93159.1"/>
    </source>
</evidence>
<comment type="caution">
    <text evidence="1">The sequence shown here is derived from an EMBL/GenBank/DDBJ whole genome shotgun (WGS) entry which is preliminary data.</text>
</comment>
<sequence length="145" mass="16215">MAVIVVVSKWVCGRDVDVKELRDEHNGHDSRDMVFWEGVTRHDVRFYEVHVDKVHAMDMTAGLGYDGHGALSHILLFVMKRHSMVPNRLDGPDRDAVGDTVRPLVSAIAEEFAGPMDDSTRYDTILDPPLEGRGYLHRPGGHLGT</sequence>
<organism evidence="1 2">
    <name type="scientific">Chara braunii</name>
    <name type="common">Braun's stonewort</name>
    <dbReference type="NCBI Taxonomy" id="69332"/>
    <lineage>
        <taxon>Eukaryota</taxon>
        <taxon>Viridiplantae</taxon>
        <taxon>Streptophyta</taxon>
        <taxon>Charophyceae</taxon>
        <taxon>Charales</taxon>
        <taxon>Characeae</taxon>
        <taxon>Chara</taxon>
    </lineage>
</organism>
<dbReference type="Gramene" id="GBG93159">
    <property type="protein sequence ID" value="GBG93159"/>
    <property type="gene ID" value="CBR_g59762"/>
</dbReference>
<protein>
    <submittedName>
        <fullName evidence="1">Uncharacterized protein</fullName>
    </submittedName>
</protein>
<reference evidence="1 2" key="1">
    <citation type="journal article" date="2018" name="Cell">
        <title>The Chara Genome: Secondary Complexity and Implications for Plant Terrestrialization.</title>
        <authorList>
            <person name="Nishiyama T."/>
            <person name="Sakayama H."/>
            <person name="Vries J.D."/>
            <person name="Buschmann H."/>
            <person name="Saint-Marcoux D."/>
            <person name="Ullrich K.K."/>
            <person name="Haas F.B."/>
            <person name="Vanderstraeten L."/>
            <person name="Becker D."/>
            <person name="Lang D."/>
            <person name="Vosolsobe S."/>
            <person name="Rombauts S."/>
            <person name="Wilhelmsson P.K.I."/>
            <person name="Janitza P."/>
            <person name="Kern R."/>
            <person name="Heyl A."/>
            <person name="Rumpler F."/>
            <person name="Villalobos L.I.A.C."/>
            <person name="Clay J.M."/>
            <person name="Skokan R."/>
            <person name="Toyoda A."/>
            <person name="Suzuki Y."/>
            <person name="Kagoshima H."/>
            <person name="Schijlen E."/>
            <person name="Tajeshwar N."/>
            <person name="Catarino B."/>
            <person name="Hetherington A.J."/>
            <person name="Saltykova A."/>
            <person name="Bonnot C."/>
            <person name="Breuninger H."/>
            <person name="Symeonidi A."/>
            <person name="Radhakrishnan G.V."/>
            <person name="Van Nieuwerburgh F."/>
            <person name="Deforce D."/>
            <person name="Chang C."/>
            <person name="Karol K.G."/>
            <person name="Hedrich R."/>
            <person name="Ulvskov P."/>
            <person name="Glockner G."/>
            <person name="Delwiche C.F."/>
            <person name="Petrasek J."/>
            <person name="Van de Peer Y."/>
            <person name="Friml J."/>
            <person name="Beilby M."/>
            <person name="Dolan L."/>
            <person name="Kohara Y."/>
            <person name="Sugano S."/>
            <person name="Fujiyama A."/>
            <person name="Delaux P.-M."/>
            <person name="Quint M."/>
            <person name="TheiBen G."/>
            <person name="Hagemann M."/>
            <person name="Harholt J."/>
            <person name="Dunand C."/>
            <person name="Zachgo S."/>
            <person name="Langdale J."/>
            <person name="Maumus F."/>
            <person name="Straeten D.V.D."/>
            <person name="Gould S.B."/>
            <person name="Rensing S.A."/>
        </authorList>
    </citation>
    <scope>NUCLEOTIDE SEQUENCE [LARGE SCALE GENOMIC DNA]</scope>
    <source>
        <strain evidence="1 2">S276</strain>
    </source>
</reference>